<dbReference type="RefSeq" id="WP_184291741.1">
    <property type="nucleotide sequence ID" value="NZ_JACHJO010000007.1"/>
</dbReference>
<protein>
    <submittedName>
        <fullName evidence="3">Uncharacterized protein</fullName>
    </submittedName>
</protein>
<feature type="transmembrane region" description="Helical" evidence="2">
    <location>
        <begin position="409"/>
        <end position="429"/>
    </location>
</feature>
<proteinExistence type="predicted"/>
<gene>
    <name evidence="3" type="ORF">FHS13_002505</name>
</gene>
<feature type="transmembrane region" description="Helical" evidence="2">
    <location>
        <begin position="215"/>
        <end position="236"/>
    </location>
</feature>
<keyword evidence="2" id="KW-0472">Membrane</keyword>
<reference evidence="3 4" key="1">
    <citation type="submission" date="2020-08" db="EMBL/GenBank/DDBJ databases">
        <title>Genomic Encyclopedia of Type Strains, Phase III (KMG-III): the genomes of soil and plant-associated and newly described type strains.</title>
        <authorList>
            <person name="Whitman W."/>
        </authorList>
    </citation>
    <scope>NUCLEOTIDE SEQUENCE [LARGE SCALE GENOMIC DNA]</scope>
    <source>
        <strain evidence="3 4">CECT 8712</strain>
    </source>
</reference>
<feature type="region of interest" description="Disordered" evidence="1">
    <location>
        <begin position="640"/>
        <end position="659"/>
    </location>
</feature>
<comment type="caution">
    <text evidence="3">The sequence shown here is derived from an EMBL/GenBank/DDBJ whole genome shotgun (WGS) entry which is preliminary data.</text>
</comment>
<sequence>MNGAETSNTAESGSYVGVQAGQVHNSHIYVVGPDDPPEHDYEVGRRYLAGGVPSKAREHLEKAYARGFDRPELHFHRALAILSKRSHRDLTHEERAVLEDLSAVTASTGRNTWERGLDTVFALLSCVDGSGGDVEAAMAALKALPTAQRDLILRHLDLVLSGGMKQSVWHQVRENAEKERFSNGRLDRVWSYFEAEPAGARAGSPQPPSTGRQDLFIGLPLAVATLVPVVVMARLSLAQESLVALLACLGLPVLLPAAGWYVTAWHHRHRRRRALERAYGYGWSPSPPPKGGFADQVERKFDHYFAKYAPDPLTRNAWLDRTRGVRRALRDEVVRVYRESGIGADRVTWLIRFLVRDVRRRLQEGQPVEPHEVHRVDPAVMARCTVLCLAAATAMAAVAAIAFQQAPFSTAACLVLTAVTARFSVPLWLKIHSERRRFTEESQEHSATKAAREAEYHRWKSKLNSLRPEEKEMEAWLNADKTLILAETLKSHRLAWREVVAHAFLPTPKRPCESAHVSKGPWRYSRYEVRVFLVTGEGVREATVVLDFLRSRWRVTSRKNYRFDALSSVHVEIASTRRYTLNITLNNGPSESIVVSEAPNLDAPPDEELQSDAPDINLETAGFSHTLRVLEGIAAEGKPWFGRAGDPHSGDSPGASTAA</sequence>
<accession>A0A841IWG6</accession>
<dbReference type="AlphaFoldDB" id="A0A841IWG6"/>
<dbReference type="EMBL" id="JACHJO010000007">
    <property type="protein sequence ID" value="MBB6120548.1"/>
    <property type="molecule type" value="Genomic_DNA"/>
</dbReference>
<evidence type="ECO:0000313" key="4">
    <source>
        <dbReference type="Proteomes" id="UP000536604"/>
    </source>
</evidence>
<keyword evidence="4" id="KW-1185">Reference proteome</keyword>
<evidence type="ECO:0000256" key="2">
    <source>
        <dbReference type="SAM" id="Phobius"/>
    </source>
</evidence>
<dbReference type="Proteomes" id="UP000536604">
    <property type="component" value="Unassembled WGS sequence"/>
</dbReference>
<feature type="transmembrane region" description="Helical" evidence="2">
    <location>
        <begin position="384"/>
        <end position="403"/>
    </location>
</feature>
<organism evidence="3 4">
    <name type="scientific">Nocardiopsis algeriensis</name>
    <dbReference type="NCBI Taxonomy" id="1478215"/>
    <lineage>
        <taxon>Bacteria</taxon>
        <taxon>Bacillati</taxon>
        <taxon>Actinomycetota</taxon>
        <taxon>Actinomycetes</taxon>
        <taxon>Streptosporangiales</taxon>
        <taxon>Nocardiopsidaceae</taxon>
        <taxon>Nocardiopsis</taxon>
    </lineage>
</organism>
<keyword evidence="2" id="KW-0812">Transmembrane</keyword>
<evidence type="ECO:0000256" key="1">
    <source>
        <dbReference type="SAM" id="MobiDB-lite"/>
    </source>
</evidence>
<keyword evidence="2" id="KW-1133">Transmembrane helix</keyword>
<evidence type="ECO:0000313" key="3">
    <source>
        <dbReference type="EMBL" id="MBB6120548.1"/>
    </source>
</evidence>
<name>A0A841IWG6_9ACTN</name>
<feature type="transmembrane region" description="Helical" evidence="2">
    <location>
        <begin position="242"/>
        <end position="263"/>
    </location>
</feature>